<organism evidence="3 4">
    <name type="scientific">Russula ochroleuca</name>
    <dbReference type="NCBI Taxonomy" id="152965"/>
    <lineage>
        <taxon>Eukaryota</taxon>
        <taxon>Fungi</taxon>
        <taxon>Dikarya</taxon>
        <taxon>Basidiomycota</taxon>
        <taxon>Agaricomycotina</taxon>
        <taxon>Agaricomycetes</taxon>
        <taxon>Russulales</taxon>
        <taxon>Russulaceae</taxon>
        <taxon>Russula</taxon>
    </lineage>
</organism>
<name>A0A9P5TAH0_9AGAM</name>
<dbReference type="Proteomes" id="UP000759537">
    <property type="component" value="Unassembled WGS sequence"/>
</dbReference>
<dbReference type="EMBL" id="WHVB01000006">
    <property type="protein sequence ID" value="KAF8481601.1"/>
    <property type="molecule type" value="Genomic_DNA"/>
</dbReference>
<reference evidence="3" key="1">
    <citation type="submission" date="2019-10" db="EMBL/GenBank/DDBJ databases">
        <authorList>
            <consortium name="DOE Joint Genome Institute"/>
            <person name="Kuo A."/>
            <person name="Miyauchi S."/>
            <person name="Kiss E."/>
            <person name="Drula E."/>
            <person name="Kohler A."/>
            <person name="Sanchez-Garcia M."/>
            <person name="Andreopoulos B."/>
            <person name="Barry K.W."/>
            <person name="Bonito G."/>
            <person name="Buee M."/>
            <person name="Carver A."/>
            <person name="Chen C."/>
            <person name="Cichocki N."/>
            <person name="Clum A."/>
            <person name="Culley D."/>
            <person name="Crous P.W."/>
            <person name="Fauchery L."/>
            <person name="Girlanda M."/>
            <person name="Hayes R."/>
            <person name="Keri Z."/>
            <person name="LaButti K."/>
            <person name="Lipzen A."/>
            <person name="Lombard V."/>
            <person name="Magnuson J."/>
            <person name="Maillard F."/>
            <person name="Morin E."/>
            <person name="Murat C."/>
            <person name="Nolan M."/>
            <person name="Ohm R."/>
            <person name="Pangilinan J."/>
            <person name="Pereira M."/>
            <person name="Perotto S."/>
            <person name="Peter M."/>
            <person name="Riley R."/>
            <person name="Sitrit Y."/>
            <person name="Stielow B."/>
            <person name="Szollosi G."/>
            <person name="Zifcakova L."/>
            <person name="Stursova M."/>
            <person name="Spatafora J.W."/>
            <person name="Tedersoo L."/>
            <person name="Vaario L.-M."/>
            <person name="Yamada A."/>
            <person name="Yan M."/>
            <person name="Wang P."/>
            <person name="Xu J."/>
            <person name="Bruns T."/>
            <person name="Baldrian P."/>
            <person name="Vilgalys R."/>
            <person name="Henrissat B."/>
            <person name="Grigoriev I.V."/>
            <person name="Hibbett D."/>
            <person name="Nagy L.G."/>
            <person name="Martin F.M."/>
        </authorList>
    </citation>
    <scope>NUCLEOTIDE SEQUENCE</scope>
    <source>
        <strain evidence="3">Prilba</strain>
    </source>
</reference>
<feature type="region of interest" description="Disordered" evidence="1">
    <location>
        <begin position="51"/>
        <end position="86"/>
    </location>
</feature>
<proteinExistence type="predicted"/>
<evidence type="ECO:0000313" key="3">
    <source>
        <dbReference type="EMBL" id="KAF8481601.1"/>
    </source>
</evidence>
<accession>A0A9P5TAH0</accession>
<evidence type="ECO:0008006" key="5">
    <source>
        <dbReference type="Google" id="ProtNLM"/>
    </source>
</evidence>
<sequence>MAQPCTTSVWFLAVCMLMVISLSSHFTINEGYRPGAFDGFGTATSWGSESNSGEIDSNNGFDNGLDGHHGVRSGSKRSRCTEENGKTKLVREGKKKMLLYTPATQAECFLFKKW</sequence>
<keyword evidence="4" id="KW-1185">Reference proteome</keyword>
<protein>
    <recommendedName>
        <fullName evidence="5">Glycine-rich protein</fullName>
    </recommendedName>
</protein>
<feature type="signal peptide" evidence="2">
    <location>
        <begin position="1"/>
        <end position="25"/>
    </location>
</feature>
<evidence type="ECO:0000256" key="1">
    <source>
        <dbReference type="SAM" id="MobiDB-lite"/>
    </source>
</evidence>
<feature type="compositionally biased region" description="Polar residues" evidence="1">
    <location>
        <begin position="51"/>
        <end position="61"/>
    </location>
</feature>
<keyword evidence="2" id="KW-0732">Signal</keyword>
<evidence type="ECO:0000313" key="4">
    <source>
        <dbReference type="Proteomes" id="UP000759537"/>
    </source>
</evidence>
<feature type="chain" id="PRO_5040194379" description="Glycine-rich protein" evidence="2">
    <location>
        <begin position="26"/>
        <end position="114"/>
    </location>
</feature>
<comment type="caution">
    <text evidence="3">The sequence shown here is derived from an EMBL/GenBank/DDBJ whole genome shotgun (WGS) entry which is preliminary data.</text>
</comment>
<dbReference type="AlphaFoldDB" id="A0A9P5TAH0"/>
<reference evidence="3" key="2">
    <citation type="journal article" date="2020" name="Nat. Commun.">
        <title>Large-scale genome sequencing of mycorrhizal fungi provides insights into the early evolution of symbiotic traits.</title>
        <authorList>
            <person name="Miyauchi S."/>
            <person name="Kiss E."/>
            <person name="Kuo A."/>
            <person name="Drula E."/>
            <person name="Kohler A."/>
            <person name="Sanchez-Garcia M."/>
            <person name="Morin E."/>
            <person name="Andreopoulos B."/>
            <person name="Barry K.W."/>
            <person name="Bonito G."/>
            <person name="Buee M."/>
            <person name="Carver A."/>
            <person name="Chen C."/>
            <person name="Cichocki N."/>
            <person name="Clum A."/>
            <person name="Culley D."/>
            <person name="Crous P.W."/>
            <person name="Fauchery L."/>
            <person name="Girlanda M."/>
            <person name="Hayes R.D."/>
            <person name="Keri Z."/>
            <person name="LaButti K."/>
            <person name="Lipzen A."/>
            <person name="Lombard V."/>
            <person name="Magnuson J."/>
            <person name="Maillard F."/>
            <person name="Murat C."/>
            <person name="Nolan M."/>
            <person name="Ohm R.A."/>
            <person name="Pangilinan J."/>
            <person name="Pereira M.F."/>
            <person name="Perotto S."/>
            <person name="Peter M."/>
            <person name="Pfister S."/>
            <person name="Riley R."/>
            <person name="Sitrit Y."/>
            <person name="Stielow J.B."/>
            <person name="Szollosi G."/>
            <person name="Zifcakova L."/>
            <person name="Stursova M."/>
            <person name="Spatafora J.W."/>
            <person name="Tedersoo L."/>
            <person name="Vaario L.M."/>
            <person name="Yamada A."/>
            <person name="Yan M."/>
            <person name="Wang P."/>
            <person name="Xu J."/>
            <person name="Bruns T."/>
            <person name="Baldrian P."/>
            <person name="Vilgalys R."/>
            <person name="Dunand C."/>
            <person name="Henrissat B."/>
            <person name="Grigoriev I.V."/>
            <person name="Hibbett D."/>
            <person name="Nagy L.G."/>
            <person name="Martin F.M."/>
        </authorList>
    </citation>
    <scope>NUCLEOTIDE SEQUENCE</scope>
    <source>
        <strain evidence="3">Prilba</strain>
    </source>
</reference>
<gene>
    <name evidence="3" type="ORF">DFH94DRAFT_731790</name>
</gene>
<evidence type="ECO:0000256" key="2">
    <source>
        <dbReference type="SAM" id="SignalP"/>
    </source>
</evidence>